<proteinExistence type="predicted"/>
<feature type="transmembrane region" description="Helical" evidence="1">
    <location>
        <begin position="23"/>
        <end position="40"/>
    </location>
</feature>
<dbReference type="AlphaFoldDB" id="A0A0F8XP99"/>
<organism evidence="2">
    <name type="scientific">marine sediment metagenome</name>
    <dbReference type="NCBI Taxonomy" id="412755"/>
    <lineage>
        <taxon>unclassified sequences</taxon>
        <taxon>metagenomes</taxon>
        <taxon>ecological metagenomes</taxon>
    </lineage>
</organism>
<dbReference type="EMBL" id="LAZR01061723">
    <property type="protein sequence ID" value="KKK63005.1"/>
    <property type="molecule type" value="Genomic_DNA"/>
</dbReference>
<sequence>MTGLSLVLLGAYKLAEDDWELGVFGFLLLCAGVAWLLWVTPSGDAK</sequence>
<name>A0A0F8XP99_9ZZZZ</name>
<keyword evidence="1" id="KW-0812">Transmembrane</keyword>
<comment type="caution">
    <text evidence="2">The sequence shown here is derived from an EMBL/GenBank/DDBJ whole genome shotgun (WGS) entry which is preliminary data.</text>
</comment>
<reference evidence="2" key="1">
    <citation type="journal article" date="2015" name="Nature">
        <title>Complex archaea that bridge the gap between prokaryotes and eukaryotes.</title>
        <authorList>
            <person name="Spang A."/>
            <person name="Saw J.H."/>
            <person name="Jorgensen S.L."/>
            <person name="Zaremba-Niedzwiedzka K."/>
            <person name="Martijn J."/>
            <person name="Lind A.E."/>
            <person name="van Eijk R."/>
            <person name="Schleper C."/>
            <person name="Guy L."/>
            <person name="Ettema T.J."/>
        </authorList>
    </citation>
    <scope>NUCLEOTIDE SEQUENCE</scope>
</reference>
<keyword evidence="1" id="KW-0472">Membrane</keyword>
<evidence type="ECO:0000256" key="1">
    <source>
        <dbReference type="SAM" id="Phobius"/>
    </source>
</evidence>
<keyword evidence="1" id="KW-1133">Transmembrane helix</keyword>
<accession>A0A0F8XP99</accession>
<evidence type="ECO:0000313" key="2">
    <source>
        <dbReference type="EMBL" id="KKK63005.1"/>
    </source>
</evidence>
<protein>
    <submittedName>
        <fullName evidence="2">Uncharacterized protein</fullName>
    </submittedName>
</protein>
<gene>
    <name evidence="2" type="ORF">LCGC14_2998650</name>
</gene>